<dbReference type="EMBL" id="JQBT01000010">
    <property type="protein sequence ID" value="KRN80503.1"/>
    <property type="molecule type" value="Genomic_DNA"/>
</dbReference>
<dbReference type="CDD" id="cd06471">
    <property type="entry name" value="ACD_LpsHSP_like"/>
    <property type="match status" value="1"/>
</dbReference>
<dbReference type="RefSeq" id="WP_054646568.1">
    <property type="nucleotide sequence ID" value="NZ_FUXS01000006.1"/>
</dbReference>
<dbReference type="Pfam" id="PF00011">
    <property type="entry name" value="HSP20"/>
    <property type="match status" value="1"/>
</dbReference>
<feature type="domain" description="SHSP" evidence="3">
    <location>
        <begin position="28"/>
        <end position="141"/>
    </location>
</feature>
<dbReference type="Gene3D" id="2.60.40.790">
    <property type="match status" value="1"/>
</dbReference>
<dbReference type="InterPro" id="IPR031107">
    <property type="entry name" value="Small_HSP"/>
</dbReference>
<dbReference type="PROSITE" id="PS01031">
    <property type="entry name" value="SHSP"/>
    <property type="match status" value="1"/>
</dbReference>
<comment type="caution">
    <text evidence="4">The sequence shown here is derived from an EMBL/GenBank/DDBJ whole genome shotgun (WGS) entry which is preliminary data.</text>
</comment>
<evidence type="ECO:0000256" key="1">
    <source>
        <dbReference type="PROSITE-ProRule" id="PRU00285"/>
    </source>
</evidence>
<dbReference type="SUPFAM" id="SSF49764">
    <property type="entry name" value="HSP20-like chaperones"/>
    <property type="match status" value="1"/>
</dbReference>
<name>A0A0R2K202_9LACO</name>
<evidence type="ECO:0000256" key="2">
    <source>
        <dbReference type="RuleBase" id="RU003616"/>
    </source>
</evidence>
<dbReference type="STRING" id="53444.AYR59_01300"/>
<dbReference type="InterPro" id="IPR002068">
    <property type="entry name" value="A-crystallin/Hsp20_dom"/>
</dbReference>
<evidence type="ECO:0000313" key="5">
    <source>
        <dbReference type="Proteomes" id="UP000051565"/>
    </source>
</evidence>
<dbReference type="OrthoDB" id="9811615at2"/>
<evidence type="ECO:0000259" key="3">
    <source>
        <dbReference type="PROSITE" id="PS01031"/>
    </source>
</evidence>
<keyword evidence="5" id="KW-1185">Reference proteome</keyword>
<keyword evidence="4" id="KW-0346">Stress response</keyword>
<sequence>MAKKELGTNNYGPLDDFFGDLGKSFLSSVAGNNKMKTDVIEHDHDYEVVAELPGFKKKDIELSYEDGILTIHAVHDLDTEVQNDDGHVLNHERRSMDVTRSFELPDVKDNEISANYDGGILRVILPKAPREEGNNNTIPIN</sequence>
<dbReference type="AlphaFoldDB" id="A0A0R2K202"/>
<organism evidence="4 5">
    <name type="scientific">Fructilactobacillus lindneri DSM 20690 = JCM 11027</name>
    <dbReference type="NCBI Taxonomy" id="1122148"/>
    <lineage>
        <taxon>Bacteria</taxon>
        <taxon>Bacillati</taxon>
        <taxon>Bacillota</taxon>
        <taxon>Bacilli</taxon>
        <taxon>Lactobacillales</taxon>
        <taxon>Lactobacillaceae</taxon>
        <taxon>Fructilactobacillus</taxon>
    </lineage>
</organism>
<dbReference type="Proteomes" id="UP000051565">
    <property type="component" value="Unassembled WGS sequence"/>
</dbReference>
<comment type="similarity">
    <text evidence="1 2">Belongs to the small heat shock protein (HSP20) family.</text>
</comment>
<evidence type="ECO:0000313" key="4">
    <source>
        <dbReference type="EMBL" id="KRN80503.1"/>
    </source>
</evidence>
<protein>
    <submittedName>
        <fullName evidence="4">Molecular chaperone (Small heat shock protein)</fullName>
    </submittedName>
</protein>
<gene>
    <name evidence="4" type="ORF">IV52_GL000077</name>
</gene>
<dbReference type="PATRIC" id="fig|1122148.6.peg.83"/>
<dbReference type="PANTHER" id="PTHR11527">
    <property type="entry name" value="HEAT-SHOCK PROTEIN 20 FAMILY MEMBER"/>
    <property type="match status" value="1"/>
</dbReference>
<reference evidence="4 5" key="1">
    <citation type="journal article" date="2015" name="Genome Announc.">
        <title>Expanding the biotechnology potential of lactobacilli through comparative genomics of 213 strains and associated genera.</title>
        <authorList>
            <person name="Sun Z."/>
            <person name="Harris H.M."/>
            <person name="McCann A."/>
            <person name="Guo C."/>
            <person name="Argimon S."/>
            <person name="Zhang W."/>
            <person name="Yang X."/>
            <person name="Jeffery I.B."/>
            <person name="Cooney J.C."/>
            <person name="Kagawa T.F."/>
            <person name="Liu W."/>
            <person name="Song Y."/>
            <person name="Salvetti E."/>
            <person name="Wrobel A."/>
            <person name="Rasinkangas P."/>
            <person name="Parkhill J."/>
            <person name="Rea M.C."/>
            <person name="O'Sullivan O."/>
            <person name="Ritari J."/>
            <person name="Douillard F.P."/>
            <person name="Paul Ross R."/>
            <person name="Yang R."/>
            <person name="Briner A.E."/>
            <person name="Felis G.E."/>
            <person name="de Vos W.M."/>
            <person name="Barrangou R."/>
            <person name="Klaenhammer T.R."/>
            <person name="Caufield P.W."/>
            <person name="Cui Y."/>
            <person name="Zhang H."/>
            <person name="O'Toole P.W."/>
        </authorList>
    </citation>
    <scope>NUCLEOTIDE SEQUENCE [LARGE SCALE GENOMIC DNA]</scope>
    <source>
        <strain evidence="4 5">DSM 20690</strain>
    </source>
</reference>
<proteinExistence type="inferred from homology"/>
<dbReference type="GeneID" id="61249517"/>
<accession>A0A0R2K202</accession>
<dbReference type="InterPro" id="IPR008978">
    <property type="entry name" value="HSP20-like_chaperone"/>
</dbReference>